<feature type="region of interest" description="Disordered" evidence="1">
    <location>
        <begin position="1"/>
        <end position="87"/>
    </location>
</feature>
<name>A0A1H1QE71_9GAMM</name>
<feature type="compositionally biased region" description="Basic and acidic residues" evidence="1">
    <location>
        <begin position="1"/>
        <end position="19"/>
    </location>
</feature>
<gene>
    <name evidence="2" type="ORF">SAMN05216421_1115</name>
</gene>
<accession>A0A1H1QE71</accession>
<keyword evidence="3" id="KW-1185">Reference proteome</keyword>
<dbReference type="OrthoDB" id="7033398at2"/>
<evidence type="ECO:0000313" key="2">
    <source>
        <dbReference type="EMBL" id="SDS21613.1"/>
    </source>
</evidence>
<evidence type="ECO:0000313" key="3">
    <source>
        <dbReference type="Proteomes" id="UP000243207"/>
    </source>
</evidence>
<dbReference type="RefSeq" id="WP_093392221.1">
    <property type="nucleotide sequence ID" value="NZ_LT629736.1"/>
</dbReference>
<proteinExistence type="predicted"/>
<dbReference type="AlphaFoldDB" id="A0A1H1QE71"/>
<reference evidence="3" key="1">
    <citation type="submission" date="2016-10" db="EMBL/GenBank/DDBJ databases">
        <authorList>
            <person name="Varghese N."/>
            <person name="Submissions S."/>
        </authorList>
    </citation>
    <scope>NUCLEOTIDE SEQUENCE [LARGE SCALE GENOMIC DNA]</scope>
    <source>
        <strain evidence="3">NRRL B-51270</strain>
    </source>
</reference>
<protein>
    <submittedName>
        <fullName evidence="2">Uncharacterized protein</fullName>
    </submittedName>
</protein>
<evidence type="ECO:0000256" key="1">
    <source>
        <dbReference type="SAM" id="MobiDB-lite"/>
    </source>
</evidence>
<dbReference type="EMBL" id="LT629736">
    <property type="protein sequence ID" value="SDS21613.1"/>
    <property type="molecule type" value="Genomic_DNA"/>
</dbReference>
<dbReference type="STRING" id="487184.SAMN05216421_1115"/>
<sequence>MQERTDRNRQKLAEREGRIRGNLNARQKRLEQGLVRDLSSLTPEPPQPTLRREEPRGHIPPGRGYAEHNLQPGTGSQPTGSGIASPLTETARTYAADPVWVESVDGFGYWRVKRVASITFEDAEGREVVFNYTGTQPAT</sequence>
<dbReference type="Proteomes" id="UP000243207">
    <property type="component" value="Chromosome I"/>
</dbReference>
<organism evidence="2 3">
    <name type="scientific">Halopseudomonas xinjiangensis</name>
    <dbReference type="NCBI Taxonomy" id="487184"/>
    <lineage>
        <taxon>Bacteria</taxon>
        <taxon>Pseudomonadati</taxon>
        <taxon>Pseudomonadota</taxon>
        <taxon>Gammaproteobacteria</taxon>
        <taxon>Pseudomonadales</taxon>
        <taxon>Pseudomonadaceae</taxon>
        <taxon>Halopseudomonas</taxon>
    </lineage>
</organism>
<feature type="compositionally biased region" description="Polar residues" evidence="1">
    <location>
        <begin position="71"/>
        <end position="87"/>
    </location>
</feature>